<dbReference type="STRING" id="856793.MICA_1992"/>
<reference evidence="1 2" key="1">
    <citation type="journal article" date="2011" name="BMC Genomics">
        <title>Genomic insights into an obligate epibiotic bacterial predator: Micavibrio aeruginosavorus ARL-13.</title>
        <authorList>
            <person name="Wang Z."/>
            <person name="Kadouri D."/>
            <person name="Wu M."/>
        </authorList>
    </citation>
    <scope>NUCLEOTIDE SEQUENCE [LARGE SCALE GENOMIC DNA]</scope>
    <source>
        <strain evidence="1 2">ARL-13</strain>
    </source>
</reference>
<evidence type="ECO:0000313" key="1">
    <source>
        <dbReference type="EMBL" id="AEP10300.1"/>
    </source>
</evidence>
<dbReference type="OrthoDB" id="9850043at2"/>
<gene>
    <name evidence="1" type="ordered locus">MICA_1992</name>
</gene>
<evidence type="ECO:0000313" key="2">
    <source>
        <dbReference type="Proteomes" id="UP000009286"/>
    </source>
</evidence>
<proteinExistence type="predicted"/>
<dbReference type="AlphaFoldDB" id="G2KNQ5"/>
<protein>
    <submittedName>
        <fullName evidence="1">Uncharacterized protein</fullName>
    </submittedName>
</protein>
<keyword evidence="2" id="KW-1185">Reference proteome</keyword>
<sequence>MGFNYKIYRDAQLYLSERGEPMLLEAMKLADMFARKGEIEKSHYWHEITEALQFIMMPKDLAGETIH</sequence>
<dbReference type="EMBL" id="CP002382">
    <property type="protein sequence ID" value="AEP10300.1"/>
    <property type="molecule type" value="Genomic_DNA"/>
</dbReference>
<name>G2KNQ5_MICAA</name>
<dbReference type="KEGG" id="mai:MICA_1992"/>
<organism evidence="1 2">
    <name type="scientific">Micavibrio aeruginosavorus (strain ARL-13)</name>
    <dbReference type="NCBI Taxonomy" id="856793"/>
    <lineage>
        <taxon>Bacteria</taxon>
        <taxon>Pseudomonadati</taxon>
        <taxon>Bdellovibrionota</taxon>
        <taxon>Bdellovibrionia</taxon>
        <taxon>Bdellovibrionales</taxon>
        <taxon>Pseudobdellovibrionaceae</taxon>
        <taxon>Micavibrio</taxon>
    </lineage>
</organism>
<accession>G2KNQ5</accession>
<dbReference type="Proteomes" id="UP000009286">
    <property type="component" value="Chromosome"/>
</dbReference>
<dbReference type="RefSeq" id="WP_014103523.1">
    <property type="nucleotide sequence ID" value="NC_016026.1"/>
</dbReference>
<dbReference type="HOGENOM" id="CLU_2807592_0_0_5"/>